<evidence type="ECO:0000313" key="2">
    <source>
        <dbReference type="EMBL" id="GMH58447.1"/>
    </source>
</evidence>
<sequence>MEDGIALAHDLLWMAPSAKKRVERLKEVLTRSRAMKELTEKLPWFDAMMSVAIEGSLHMNKAVFTRMVCVSEKEAAQIGSNLIPALKRKVIAAGVDQWRVQNPAVGELVEKHVWFKLVIVMISKSIVKTAAWGLMWRVTVGAILSLSDLITDLIVLRQYWEGGEKIMKHRNASLACLVTSIALQLLGVVFQNRKKGMLRILKEMVYVFTSLKAPVDASRVAMGAEKEKDTEMDPMTEMTLSKVTEMFAESIPGALIQTSATLSTLRSGEIVSTAAYLSLLSSLLTTGFVSATISYDFDTDPKKRAAKPDFYGFVPDSSRRRALMFVTMVLMSGIMVLMKSVFLFSLGW</sequence>
<reference evidence="3" key="1">
    <citation type="journal article" date="2023" name="Commun. Biol.">
        <title>Genome analysis of Parmales, the sister group of diatoms, reveals the evolutionary specialization of diatoms from phago-mixotrophs to photoautotrophs.</title>
        <authorList>
            <person name="Ban H."/>
            <person name="Sato S."/>
            <person name="Yoshikawa S."/>
            <person name="Yamada K."/>
            <person name="Nakamura Y."/>
            <person name="Ichinomiya M."/>
            <person name="Sato N."/>
            <person name="Blanc-Mathieu R."/>
            <person name="Endo H."/>
            <person name="Kuwata A."/>
            <person name="Ogata H."/>
        </authorList>
    </citation>
    <scope>NUCLEOTIDE SEQUENCE [LARGE SCALE GENOMIC DNA]</scope>
    <source>
        <strain evidence="3">NIES 3700</strain>
    </source>
</reference>
<protein>
    <submittedName>
        <fullName evidence="2">Uncharacterized protein</fullName>
    </submittedName>
</protein>
<keyword evidence="1" id="KW-0812">Transmembrane</keyword>
<evidence type="ECO:0000256" key="1">
    <source>
        <dbReference type="SAM" id="Phobius"/>
    </source>
</evidence>
<evidence type="ECO:0000313" key="3">
    <source>
        <dbReference type="Proteomes" id="UP001165122"/>
    </source>
</evidence>
<dbReference type="Proteomes" id="UP001165122">
    <property type="component" value="Unassembled WGS sequence"/>
</dbReference>
<proteinExistence type="predicted"/>
<feature type="transmembrane region" description="Helical" evidence="1">
    <location>
        <begin position="134"/>
        <end position="160"/>
    </location>
</feature>
<keyword evidence="3" id="KW-1185">Reference proteome</keyword>
<feature type="transmembrane region" description="Helical" evidence="1">
    <location>
        <begin position="172"/>
        <end position="190"/>
    </location>
</feature>
<organism evidence="2 3">
    <name type="scientific">Triparma laevis f. longispina</name>
    <dbReference type="NCBI Taxonomy" id="1714387"/>
    <lineage>
        <taxon>Eukaryota</taxon>
        <taxon>Sar</taxon>
        <taxon>Stramenopiles</taxon>
        <taxon>Ochrophyta</taxon>
        <taxon>Bolidophyceae</taxon>
        <taxon>Parmales</taxon>
        <taxon>Triparmaceae</taxon>
        <taxon>Triparma</taxon>
    </lineage>
</organism>
<keyword evidence="1" id="KW-0472">Membrane</keyword>
<dbReference type="AlphaFoldDB" id="A0A9W6ZW63"/>
<name>A0A9W6ZW63_9STRA</name>
<keyword evidence="1" id="KW-1133">Transmembrane helix</keyword>
<dbReference type="OrthoDB" id="205426at2759"/>
<accession>A0A9W6ZW63</accession>
<dbReference type="EMBL" id="BRXW01000478">
    <property type="protein sequence ID" value="GMH58447.1"/>
    <property type="molecule type" value="Genomic_DNA"/>
</dbReference>
<comment type="caution">
    <text evidence="2">The sequence shown here is derived from an EMBL/GenBank/DDBJ whole genome shotgun (WGS) entry which is preliminary data.</text>
</comment>
<feature type="transmembrane region" description="Helical" evidence="1">
    <location>
        <begin position="322"/>
        <end position="346"/>
    </location>
</feature>
<gene>
    <name evidence="2" type="ORF">TrLO_g7388</name>
</gene>